<feature type="transmembrane region" description="Helical" evidence="7">
    <location>
        <begin position="41"/>
        <end position="62"/>
    </location>
</feature>
<evidence type="ECO:0000256" key="5">
    <source>
        <dbReference type="ARBA" id="ARBA00022989"/>
    </source>
</evidence>
<keyword evidence="1" id="KW-1003">Cell membrane</keyword>
<evidence type="ECO:0000256" key="6">
    <source>
        <dbReference type="ARBA" id="ARBA00023136"/>
    </source>
</evidence>
<keyword evidence="2" id="KW-0645">Protease</keyword>
<dbReference type="Pfam" id="PF01252">
    <property type="entry name" value="Peptidase_A8"/>
    <property type="match status" value="1"/>
</dbReference>
<name>A0A382ZYS8_9ZZZZ</name>
<keyword evidence="6 7" id="KW-0472">Membrane</keyword>
<evidence type="ECO:0000256" key="2">
    <source>
        <dbReference type="ARBA" id="ARBA00022670"/>
    </source>
</evidence>
<evidence type="ECO:0000256" key="4">
    <source>
        <dbReference type="ARBA" id="ARBA00022801"/>
    </source>
</evidence>
<feature type="transmembrane region" description="Helical" evidence="7">
    <location>
        <begin position="130"/>
        <end position="155"/>
    </location>
</feature>
<dbReference type="EMBL" id="UINC01187695">
    <property type="protein sequence ID" value="SVE00553.1"/>
    <property type="molecule type" value="Genomic_DNA"/>
</dbReference>
<dbReference type="PRINTS" id="PR00781">
    <property type="entry name" value="LIPOSIGPTASE"/>
</dbReference>
<proteinExistence type="inferred from homology"/>
<dbReference type="HAMAP" id="MF_00161">
    <property type="entry name" value="LspA"/>
    <property type="match status" value="1"/>
</dbReference>
<dbReference type="GO" id="GO:0006508">
    <property type="term" value="P:proteolysis"/>
    <property type="evidence" value="ECO:0007669"/>
    <property type="project" value="UniProtKB-KW"/>
</dbReference>
<gene>
    <name evidence="8" type="ORF">METZ01_LOCUS453407</name>
</gene>
<dbReference type="AlphaFoldDB" id="A0A382ZYS8"/>
<protein>
    <recommendedName>
        <fullName evidence="9">Signal peptidase II</fullName>
    </recommendedName>
</protein>
<organism evidence="8">
    <name type="scientific">marine metagenome</name>
    <dbReference type="NCBI Taxonomy" id="408172"/>
    <lineage>
        <taxon>unclassified sequences</taxon>
        <taxon>metagenomes</taxon>
        <taxon>ecological metagenomes</taxon>
    </lineage>
</organism>
<keyword evidence="3 7" id="KW-0812">Transmembrane</keyword>
<dbReference type="PROSITE" id="PS00855">
    <property type="entry name" value="SPASE_II"/>
    <property type="match status" value="1"/>
</dbReference>
<keyword evidence="4" id="KW-0378">Hydrolase</keyword>
<dbReference type="GO" id="GO:0004190">
    <property type="term" value="F:aspartic-type endopeptidase activity"/>
    <property type="evidence" value="ECO:0007669"/>
    <property type="project" value="InterPro"/>
</dbReference>
<feature type="transmembrane region" description="Helical" evidence="7">
    <location>
        <begin position="96"/>
        <end position="118"/>
    </location>
</feature>
<dbReference type="PANTHER" id="PTHR33695:SF1">
    <property type="entry name" value="LIPOPROTEIN SIGNAL PEPTIDASE"/>
    <property type="match status" value="1"/>
</dbReference>
<dbReference type="PANTHER" id="PTHR33695">
    <property type="entry name" value="LIPOPROTEIN SIGNAL PEPTIDASE"/>
    <property type="match status" value="1"/>
</dbReference>
<sequence>MSRVIRNNLISLIFVVAIFLVDRLTKIYILNLSEGGTEVDFYIFSFLNIYLVWNSGIGFGLFSVEPNLFYNFITFLIIVINFILIYLLIKSSTKKSFLFTLILGGSLGNMYDRLYYFAVPDFIDFHLGDFHWFIFNVADIFITIGIIGLIIFELFGSNFDEQKN</sequence>
<reference evidence="8" key="1">
    <citation type="submission" date="2018-05" db="EMBL/GenBank/DDBJ databases">
        <authorList>
            <person name="Lanie J.A."/>
            <person name="Ng W.-L."/>
            <person name="Kazmierczak K.M."/>
            <person name="Andrzejewski T.M."/>
            <person name="Davidsen T.M."/>
            <person name="Wayne K.J."/>
            <person name="Tettelin H."/>
            <person name="Glass J.I."/>
            <person name="Rusch D."/>
            <person name="Podicherti R."/>
            <person name="Tsui H.-C.T."/>
            <person name="Winkler M.E."/>
        </authorList>
    </citation>
    <scope>NUCLEOTIDE SEQUENCE</scope>
</reference>
<evidence type="ECO:0000256" key="1">
    <source>
        <dbReference type="ARBA" id="ARBA00022475"/>
    </source>
</evidence>
<feature type="transmembrane region" description="Helical" evidence="7">
    <location>
        <begin position="68"/>
        <end position="89"/>
    </location>
</feature>
<evidence type="ECO:0000256" key="3">
    <source>
        <dbReference type="ARBA" id="ARBA00022692"/>
    </source>
</evidence>
<keyword evidence="5 7" id="KW-1133">Transmembrane helix</keyword>
<evidence type="ECO:0000256" key="7">
    <source>
        <dbReference type="SAM" id="Phobius"/>
    </source>
</evidence>
<evidence type="ECO:0008006" key="9">
    <source>
        <dbReference type="Google" id="ProtNLM"/>
    </source>
</evidence>
<dbReference type="InterPro" id="IPR001872">
    <property type="entry name" value="Peptidase_A8"/>
</dbReference>
<accession>A0A382ZYS8</accession>
<dbReference type="GO" id="GO:0016020">
    <property type="term" value="C:membrane"/>
    <property type="evidence" value="ECO:0007669"/>
    <property type="project" value="InterPro"/>
</dbReference>
<dbReference type="NCBIfam" id="TIGR00077">
    <property type="entry name" value="lspA"/>
    <property type="match status" value="1"/>
</dbReference>
<evidence type="ECO:0000313" key="8">
    <source>
        <dbReference type="EMBL" id="SVE00553.1"/>
    </source>
</evidence>